<dbReference type="Pfam" id="PF24883">
    <property type="entry name" value="NPHP3_N"/>
    <property type="match status" value="1"/>
</dbReference>
<feature type="repeat" description="WD" evidence="3">
    <location>
        <begin position="973"/>
        <end position="1005"/>
    </location>
</feature>
<proteinExistence type="predicted"/>
<comment type="caution">
    <text evidence="5">The sequence shown here is derived from an EMBL/GenBank/DDBJ whole genome shotgun (WGS) entry which is preliminary data.</text>
</comment>
<feature type="repeat" description="WD" evidence="3">
    <location>
        <begin position="923"/>
        <end position="966"/>
    </location>
</feature>
<name>A0A286U599_9AGAM</name>
<feature type="repeat" description="WD" evidence="3">
    <location>
        <begin position="895"/>
        <end position="914"/>
    </location>
</feature>
<dbReference type="PROSITE" id="PS00678">
    <property type="entry name" value="WD_REPEATS_1"/>
    <property type="match status" value="3"/>
</dbReference>
<feature type="repeat" description="WD" evidence="3">
    <location>
        <begin position="812"/>
        <end position="835"/>
    </location>
</feature>
<dbReference type="STRING" id="2282107.A0A286U599"/>
<evidence type="ECO:0000313" key="5">
    <source>
        <dbReference type="EMBL" id="PAV14753.1"/>
    </source>
</evidence>
<dbReference type="Pfam" id="PF00400">
    <property type="entry name" value="WD40"/>
    <property type="match status" value="11"/>
</dbReference>
<keyword evidence="5" id="KW-0675">Receptor</keyword>
<feature type="repeat" description="WD" evidence="3">
    <location>
        <begin position="1006"/>
        <end position="1040"/>
    </location>
</feature>
<dbReference type="InterPro" id="IPR027417">
    <property type="entry name" value="P-loop_NTPase"/>
</dbReference>
<dbReference type="PRINTS" id="PR00320">
    <property type="entry name" value="GPROTEINBRPT"/>
</dbReference>
<keyword evidence="6" id="KW-1185">Reference proteome</keyword>
<dbReference type="InterPro" id="IPR001680">
    <property type="entry name" value="WD40_rpt"/>
</dbReference>
<accession>A0A286U599</accession>
<dbReference type="Gene3D" id="2.130.10.10">
    <property type="entry name" value="YVTN repeat-like/Quinoprotein amine dehydrogenase"/>
    <property type="match status" value="5"/>
</dbReference>
<dbReference type="PROSITE" id="PS50082">
    <property type="entry name" value="WD_REPEATS_2"/>
    <property type="match status" value="9"/>
</dbReference>
<feature type="repeat" description="WD" evidence="3">
    <location>
        <begin position="1130"/>
        <end position="1171"/>
    </location>
</feature>
<dbReference type="EMBL" id="NBII01000011">
    <property type="protein sequence ID" value="PAV14753.1"/>
    <property type="molecule type" value="Genomic_DNA"/>
</dbReference>
<dbReference type="PANTHER" id="PTHR19848">
    <property type="entry name" value="WD40 REPEAT PROTEIN"/>
    <property type="match status" value="1"/>
</dbReference>
<dbReference type="PANTHER" id="PTHR19848:SF8">
    <property type="entry name" value="F-BOX AND WD REPEAT DOMAIN CONTAINING 7"/>
    <property type="match status" value="1"/>
</dbReference>
<protein>
    <submittedName>
        <fullName evidence="5">Nucleotide-binding-oligomerization-domain like receptor</fullName>
    </submittedName>
</protein>
<dbReference type="SMART" id="SM00320">
    <property type="entry name" value="WD40"/>
    <property type="match status" value="13"/>
</dbReference>
<dbReference type="InParanoid" id="A0A286U599"/>
<evidence type="ECO:0000256" key="2">
    <source>
        <dbReference type="ARBA" id="ARBA00022737"/>
    </source>
</evidence>
<dbReference type="InterPro" id="IPR036322">
    <property type="entry name" value="WD40_repeat_dom_sf"/>
</dbReference>
<feature type="domain" description="NACHT" evidence="4">
    <location>
        <begin position="80"/>
        <end position="229"/>
    </location>
</feature>
<dbReference type="InterPro" id="IPR011044">
    <property type="entry name" value="Quino_amine_DH_bsu"/>
</dbReference>
<evidence type="ECO:0000256" key="1">
    <source>
        <dbReference type="ARBA" id="ARBA00022574"/>
    </source>
</evidence>
<keyword evidence="1 3" id="KW-0853">WD repeat</keyword>
<evidence type="ECO:0000259" key="4">
    <source>
        <dbReference type="PROSITE" id="PS50837"/>
    </source>
</evidence>
<feature type="repeat" description="WD" evidence="3">
    <location>
        <begin position="1088"/>
        <end position="1129"/>
    </location>
</feature>
<dbReference type="CDD" id="cd00200">
    <property type="entry name" value="WD40"/>
    <property type="match status" value="1"/>
</dbReference>
<dbReference type="Proteomes" id="UP000217199">
    <property type="component" value="Unassembled WGS sequence"/>
</dbReference>
<dbReference type="Gene3D" id="3.40.50.300">
    <property type="entry name" value="P-loop containing nucleotide triphosphate hydrolases"/>
    <property type="match status" value="1"/>
</dbReference>
<reference evidence="5 6" key="1">
    <citation type="journal article" date="2017" name="Mol. Ecol.">
        <title>Comparative and population genomic landscape of Phellinus noxius: A hypervariable fungus causing root rot in trees.</title>
        <authorList>
            <person name="Chung C.L."/>
            <person name="Lee T.J."/>
            <person name="Akiba M."/>
            <person name="Lee H.H."/>
            <person name="Kuo T.H."/>
            <person name="Liu D."/>
            <person name="Ke H.M."/>
            <person name="Yokoi T."/>
            <person name="Roa M.B."/>
            <person name="Lu M.J."/>
            <person name="Chang Y.Y."/>
            <person name="Ann P.J."/>
            <person name="Tsai J.N."/>
            <person name="Chen C.Y."/>
            <person name="Tzean S.S."/>
            <person name="Ota Y."/>
            <person name="Hattori T."/>
            <person name="Sahashi N."/>
            <person name="Liou R.F."/>
            <person name="Kikuchi T."/>
            <person name="Tsai I.J."/>
        </authorList>
    </citation>
    <scope>NUCLEOTIDE SEQUENCE [LARGE SCALE GENOMIC DNA]</scope>
    <source>
        <strain evidence="5 6">FFPRI411160</strain>
    </source>
</reference>
<sequence length="1325" mass="148627">MPLTQSGSNSSANIETYNDYGNVTNVYSSSESNKLKKLKDILKPLPVTDQEANRSKCLKGTRVDLLQQIRTWAQRVDPPNIFILTGGAGTGKSTIARTIAEEFEAGKSLGCYIFFERGKTDSMTITSTIIKTIAYRLACHSPAIAESLLDVIKDDQELSFPSTNILFDRLLHKPLHFLSVSHISKSILIVLDAFDECGSIHDQEELAYLLRDKLRELPSSIRFFVTSRPEEGITPLLSEVSPPTRICEHVKLDHMSENSKNEVTYYIRHELDKLRHERRIIVRGNWEWDENIDKLGEAAEGLFIWAATAIKFVNGVRAGRFDRLRKLVNDTRGVGMNLDMLYTTVLENCINWEDDEMKGTFSSVFSLIFFGKKRLSDTEIDEILCYEEGTTSDVLSGLHSLVVFEPGQPIWIHHSSLYDYLTSTRCDEGWYIDTDLEKSKIVSRCFGLMKNRLRFNICDLETSFKFNRDVPDIEKRVNERIHYGLLYACCHWASHLRDVPYSDELLSELDNFVYNQLLYWLEVLSLTKILYACLESSLLNAIGWAKNKDGQMSSKISSFLEDALHHVYEFIQPISESTPHLYMTFLPLKRSESDVVEHYSRNIEGSACIEYLGDKQTTGYMRQISTGSSVSSMSLSFDENRVLSVSSSGEYSWNVDSGELIEGRFGGDVNELPPFFESNSAVEDLDDVDGKWVDSTYELVMDTDQRSVDTRRRGTYVDEWGAYTDEWDANTGERLYGLPTADIGQVTSAAINSKKYYATGFEDGAIQLWDRQKRTTIGAPLRGHSGKVLTLLFGGLSILPRRNAKRLVKAWYLASGSEDGNIIVWDVKKQEKKYPPLRGHSGPVTSIAFTVRCRRLVSGSLDGTVCLWNMYTGQMLHIFPASWMGNSVYSVARYDDQHILSGSEDGIVRMWNIKHSDVPPKKFVGPRGKVISLAVEDTDRGRRFASGTSDGTIHLWGEETSRQTIVDYGSLITLAVSPDGEYLLSGSANYMVSIWRIGTGERVNSLGGHRGYVTSLSFSPDGFHFASGSTDETVRIWDLNGGSVTCWCIRQLVWAVCFSPDGRHLASGSGKTIRVWDSKSGRMVLNPFEGHLEKVSAICYSPDGNRIVSGSDDRTICIWDALTGTLLLTFQGHSGRVVSVTYSLSGSCILSGSTDESIRVWDADDGKPVREPIKVHESKMGSACFSPDGTYFVSRSRDRTICVWFTSTGELLFKANVPSVVNSVVFLPTSDSKHIKFASASDDGLIRIWSVDVDSKEKIWNAPNSDGWVIGNDGNLLFWLPSNIYLTLVYGPCIRIFNSRLSTRLTLSKYQGSQWTSCLPSSNIV</sequence>
<dbReference type="PROSITE" id="PS50837">
    <property type="entry name" value="NACHT"/>
    <property type="match status" value="1"/>
</dbReference>
<feature type="repeat" description="WD" evidence="3">
    <location>
        <begin position="837"/>
        <end position="878"/>
    </location>
</feature>
<dbReference type="InterPro" id="IPR019775">
    <property type="entry name" value="WD40_repeat_CS"/>
</dbReference>
<keyword evidence="2" id="KW-0677">Repeat</keyword>
<dbReference type="InterPro" id="IPR011047">
    <property type="entry name" value="Quinoprotein_ADH-like_sf"/>
</dbReference>
<gene>
    <name evidence="5" type="ORF">PNOK_0930600</name>
</gene>
<dbReference type="PROSITE" id="PS50294">
    <property type="entry name" value="WD_REPEATS_REGION"/>
    <property type="match status" value="5"/>
</dbReference>
<evidence type="ECO:0000313" key="6">
    <source>
        <dbReference type="Proteomes" id="UP000217199"/>
    </source>
</evidence>
<dbReference type="InterPro" id="IPR020472">
    <property type="entry name" value="WD40_PAC1"/>
</dbReference>
<dbReference type="InterPro" id="IPR056884">
    <property type="entry name" value="NPHP3-like_N"/>
</dbReference>
<organism evidence="5 6">
    <name type="scientific">Pyrrhoderma noxium</name>
    <dbReference type="NCBI Taxonomy" id="2282107"/>
    <lineage>
        <taxon>Eukaryota</taxon>
        <taxon>Fungi</taxon>
        <taxon>Dikarya</taxon>
        <taxon>Basidiomycota</taxon>
        <taxon>Agaricomycotina</taxon>
        <taxon>Agaricomycetes</taxon>
        <taxon>Hymenochaetales</taxon>
        <taxon>Hymenochaetaceae</taxon>
        <taxon>Pyrrhoderma</taxon>
    </lineage>
</organism>
<evidence type="ECO:0000256" key="3">
    <source>
        <dbReference type="PROSITE-ProRule" id="PRU00221"/>
    </source>
</evidence>
<dbReference type="InterPro" id="IPR015943">
    <property type="entry name" value="WD40/YVTN_repeat-like_dom_sf"/>
</dbReference>
<dbReference type="InterPro" id="IPR007111">
    <property type="entry name" value="NACHT_NTPase"/>
</dbReference>
<dbReference type="SUPFAM" id="SSF50998">
    <property type="entry name" value="Quinoprotein alcohol dehydrogenase-like"/>
    <property type="match status" value="1"/>
</dbReference>
<dbReference type="SUPFAM" id="SSF52540">
    <property type="entry name" value="P-loop containing nucleoside triphosphate hydrolases"/>
    <property type="match status" value="1"/>
</dbReference>
<dbReference type="SUPFAM" id="SSF50978">
    <property type="entry name" value="WD40 repeat-like"/>
    <property type="match status" value="1"/>
</dbReference>
<dbReference type="SUPFAM" id="SSF50969">
    <property type="entry name" value="YVTN repeat-like/Quinoprotein amine dehydrogenase"/>
    <property type="match status" value="1"/>
</dbReference>
<feature type="repeat" description="WD" evidence="3">
    <location>
        <begin position="1173"/>
        <end position="1214"/>
    </location>
</feature>